<dbReference type="Proteomes" id="UP000323067">
    <property type="component" value="Chromosome vi"/>
</dbReference>
<evidence type="ECO:0000313" key="2">
    <source>
        <dbReference type="EMBL" id="ATY60076.1"/>
    </source>
</evidence>
<feature type="region of interest" description="Disordered" evidence="1">
    <location>
        <begin position="271"/>
        <end position="291"/>
    </location>
</feature>
<reference evidence="2 3" key="1">
    <citation type="journal article" date="2017" name="BMC Genomics">
        <title>Chromosome level assembly and secondary metabolite potential of the parasitic fungus Cordyceps militaris.</title>
        <authorList>
            <person name="Kramer G.J."/>
            <person name="Nodwell J.R."/>
        </authorList>
    </citation>
    <scope>NUCLEOTIDE SEQUENCE [LARGE SCALE GENOMIC DNA]</scope>
    <source>
        <strain evidence="2 3">ATCC 34164</strain>
    </source>
</reference>
<dbReference type="VEuPathDB" id="FungiDB:A9K55_006430"/>
<dbReference type="AlphaFoldDB" id="A0A2H4SAD9"/>
<dbReference type="OrthoDB" id="3473305at2759"/>
<sequence length="518" mass="57827">MNGSFDRLPAELRHNIWQLVLGDGDPATMVPFLTSRPYMLEEEDDDDDMMMGAEDAGEILSEEQFEQIRQLALQQVAVDNENAATGPVAPAPTTLPSNGVVRAVNNEDDQGGNGAASGEAHSQAAVDAARAEIEEQMYNGYDDDDQDIDIDLDDDDAESFDTDVGDFFESGNPYGQERAWDDEVVIPVYAPPLLLINREARHLALRWLVKHNIQLTRNTIAKGEIDSGFVTKPGSLPALVRKYDPARDHLYVDRRYWRRFCDRLQMPHMIRPPSELGDAEDADEEPPEPVHDIGETIQNLALPAFTLYHGVGTVGHMLQFLPNIKQVACIWGDLPGQAWQPEITYETVQRDGQAKTQVTLLLTPRWDHVRISEKLSQAELDRRQVDTDRINAERDQGRQAKEERRARGEVAEDDDEDDNDDDDDDDDDDDEDMEDEGTGPLVTMCIRDPTDADSVYYEKGYLSSWLNDIYNELSICELPEHVTDEYDGSVTLSIVPCSAVCPSATQPPAATQPAAGLV</sequence>
<feature type="region of interest" description="Disordered" evidence="1">
    <location>
        <begin position="104"/>
        <end position="124"/>
    </location>
</feature>
<feature type="region of interest" description="Disordered" evidence="1">
    <location>
        <begin position="386"/>
        <end position="446"/>
    </location>
</feature>
<dbReference type="EMBL" id="CP023323">
    <property type="protein sequence ID" value="ATY60076.1"/>
    <property type="molecule type" value="Genomic_DNA"/>
</dbReference>
<accession>A0A2H4SAD9</accession>
<organism evidence="2 3">
    <name type="scientific">Cordyceps militaris</name>
    <name type="common">Caterpillar fungus</name>
    <name type="synonym">Clavaria militaris</name>
    <dbReference type="NCBI Taxonomy" id="73501"/>
    <lineage>
        <taxon>Eukaryota</taxon>
        <taxon>Fungi</taxon>
        <taxon>Dikarya</taxon>
        <taxon>Ascomycota</taxon>
        <taxon>Pezizomycotina</taxon>
        <taxon>Sordariomycetes</taxon>
        <taxon>Hypocreomycetidae</taxon>
        <taxon>Hypocreales</taxon>
        <taxon>Cordycipitaceae</taxon>
        <taxon>Cordyceps</taxon>
    </lineage>
</organism>
<proteinExistence type="predicted"/>
<feature type="compositionally biased region" description="Basic and acidic residues" evidence="1">
    <location>
        <begin position="386"/>
        <end position="410"/>
    </location>
</feature>
<feature type="compositionally biased region" description="Acidic residues" evidence="1">
    <location>
        <begin position="411"/>
        <end position="437"/>
    </location>
</feature>
<gene>
    <name evidence="2" type="ORF">A9K55_006430</name>
</gene>
<name>A0A2H4SAD9_CORMI</name>
<evidence type="ECO:0000256" key="1">
    <source>
        <dbReference type="SAM" id="MobiDB-lite"/>
    </source>
</evidence>
<protein>
    <submittedName>
        <fullName evidence="2">Uncharacterized protein</fullName>
    </submittedName>
</protein>
<feature type="compositionally biased region" description="Acidic residues" evidence="1">
    <location>
        <begin position="277"/>
        <end position="287"/>
    </location>
</feature>
<evidence type="ECO:0000313" key="3">
    <source>
        <dbReference type="Proteomes" id="UP000323067"/>
    </source>
</evidence>